<keyword evidence="8" id="KW-0732">Signal</keyword>
<dbReference type="PANTHER" id="PTHR30026:SF22">
    <property type="entry name" value="OUTER MEMBRANE EFFLUX PROTEIN"/>
    <property type="match status" value="1"/>
</dbReference>
<keyword evidence="7" id="KW-0998">Cell outer membrane</keyword>
<gene>
    <name evidence="9" type="ORF">CJD35_12080</name>
</gene>
<dbReference type="Proteomes" id="UP000217141">
    <property type="component" value="Chromosome I"/>
</dbReference>
<feature type="chain" id="PRO_5012942039" evidence="8">
    <location>
        <begin position="24"/>
        <end position="449"/>
    </location>
</feature>
<evidence type="ECO:0000256" key="8">
    <source>
        <dbReference type="SAM" id="SignalP"/>
    </source>
</evidence>
<dbReference type="SUPFAM" id="SSF56954">
    <property type="entry name" value="Outer membrane efflux proteins (OEP)"/>
    <property type="match status" value="1"/>
</dbReference>
<feature type="signal peptide" evidence="8">
    <location>
        <begin position="1"/>
        <end position="23"/>
    </location>
</feature>
<evidence type="ECO:0000256" key="4">
    <source>
        <dbReference type="ARBA" id="ARBA00022452"/>
    </source>
</evidence>
<dbReference type="EMBL" id="CP022745">
    <property type="protein sequence ID" value="ASY45096.1"/>
    <property type="molecule type" value="Genomic_DNA"/>
</dbReference>
<comment type="subcellular location">
    <subcellularLocation>
        <location evidence="1">Cell outer membrane</location>
    </subcellularLocation>
</comment>
<evidence type="ECO:0000256" key="2">
    <source>
        <dbReference type="ARBA" id="ARBA00007613"/>
    </source>
</evidence>
<proteinExistence type="inferred from homology"/>
<protein>
    <submittedName>
        <fullName evidence="9">Type I secretion protein TolC</fullName>
    </submittedName>
</protein>
<sequence>MTRKQVYFAGIAACAILPSSASAETLQQALEGAYRNNPTISAQRASIRVAEEDVPLARAAGMPTVDGSATYQENVLTGKPAPSGFFSNPDRQLVGQINANVLMFDFGGVRGSMNAAKARLEASHFGMNKTEADLFSAVVGAYMDVLRDEAVVGLNRNNVDVMRYTVKEADDRRRAGSRGPTDVAQAEARLALAESQLETAGARLISSKEQYLRLVGRAPENLELPPPLPQMPASPTDAVEMALANNPEIASARVQRTAAGYDIDVARSQAYPRLSAIGGLNQYDYLGSLEQGTGPRNGDRGTTAFVGVTLKMPILDGGRTGAQTRQARAKQDVADKQALDAEGKVIAETRSAFATWQAATNVTDTAQRGVNANQQVLAGMRAEVSAGLRPLLDQLNAEQELLNAQVTMLTARRDAYVAGFALLAVMGKADAADLNFDQSILYQPTVKAD</sequence>
<dbReference type="GO" id="GO:0009279">
    <property type="term" value="C:cell outer membrane"/>
    <property type="evidence" value="ECO:0007669"/>
    <property type="project" value="UniProtKB-SubCell"/>
</dbReference>
<keyword evidence="5" id="KW-0812">Transmembrane</keyword>
<dbReference type="InterPro" id="IPR003423">
    <property type="entry name" value="OMP_efflux"/>
</dbReference>
<dbReference type="NCBIfam" id="TIGR01844">
    <property type="entry name" value="type_I_sec_TolC"/>
    <property type="match status" value="1"/>
</dbReference>
<dbReference type="GO" id="GO:0015288">
    <property type="term" value="F:porin activity"/>
    <property type="evidence" value="ECO:0007669"/>
    <property type="project" value="TreeGrafter"/>
</dbReference>
<dbReference type="GO" id="GO:1990281">
    <property type="term" value="C:efflux pump complex"/>
    <property type="evidence" value="ECO:0007669"/>
    <property type="project" value="TreeGrafter"/>
</dbReference>
<keyword evidence="4" id="KW-1134">Transmembrane beta strand</keyword>
<dbReference type="PANTHER" id="PTHR30026">
    <property type="entry name" value="OUTER MEMBRANE PROTEIN TOLC"/>
    <property type="match status" value="1"/>
</dbReference>
<dbReference type="Gene3D" id="1.20.1600.10">
    <property type="entry name" value="Outer membrane efflux proteins (OEP)"/>
    <property type="match status" value="1"/>
</dbReference>
<evidence type="ECO:0000256" key="5">
    <source>
        <dbReference type="ARBA" id="ARBA00022692"/>
    </source>
</evidence>
<evidence type="ECO:0000256" key="6">
    <source>
        <dbReference type="ARBA" id="ARBA00023136"/>
    </source>
</evidence>
<evidence type="ECO:0000256" key="3">
    <source>
        <dbReference type="ARBA" id="ARBA00022448"/>
    </source>
</evidence>
<dbReference type="KEGG" id="shyd:CJD35_12080"/>
<evidence type="ECO:0000256" key="7">
    <source>
        <dbReference type="ARBA" id="ARBA00023237"/>
    </source>
</evidence>
<evidence type="ECO:0000313" key="10">
    <source>
        <dbReference type="Proteomes" id="UP000217141"/>
    </source>
</evidence>
<keyword evidence="6" id="KW-0472">Membrane</keyword>
<evidence type="ECO:0000256" key="1">
    <source>
        <dbReference type="ARBA" id="ARBA00004442"/>
    </source>
</evidence>
<dbReference type="InterPro" id="IPR051906">
    <property type="entry name" value="TolC-like"/>
</dbReference>
<name>A0A249MUR5_SPHXE</name>
<dbReference type="AlphaFoldDB" id="A0A249MUR5"/>
<dbReference type="RefSeq" id="WP_095687084.1">
    <property type="nucleotide sequence ID" value="NZ_CP022745.1"/>
</dbReference>
<accession>A0A249MUR5</accession>
<keyword evidence="3" id="KW-0813">Transport</keyword>
<dbReference type="InterPro" id="IPR010130">
    <property type="entry name" value="T1SS_OMP_TolC"/>
</dbReference>
<evidence type="ECO:0000313" key="9">
    <source>
        <dbReference type="EMBL" id="ASY45096.1"/>
    </source>
</evidence>
<reference evidence="9 10" key="1">
    <citation type="submission" date="2017-08" db="EMBL/GenBank/DDBJ databases">
        <title>Whole Genome Sequence of Sphingobium hydrophobicum C1: Insights into Adaption to the Electronic-waste Contaminated Sediment.</title>
        <authorList>
            <person name="Song D."/>
            <person name="Chen X."/>
            <person name="Xu M."/>
        </authorList>
    </citation>
    <scope>NUCLEOTIDE SEQUENCE [LARGE SCALE GENOMIC DNA]</scope>
    <source>
        <strain evidence="9 10">C1</strain>
    </source>
</reference>
<comment type="similarity">
    <text evidence="2">Belongs to the outer membrane factor (OMF) (TC 1.B.17) family.</text>
</comment>
<dbReference type="GO" id="GO:0015562">
    <property type="term" value="F:efflux transmembrane transporter activity"/>
    <property type="evidence" value="ECO:0007669"/>
    <property type="project" value="InterPro"/>
</dbReference>
<organism evidence="9 10">
    <name type="scientific">Sphingobium xenophagum</name>
    <dbReference type="NCBI Taxonomy" id="121428"/>
    <lineage>
        <taxon>Bacteria</taxon>
        <taxon>Pseudomonadati</taxon>
        <taxon>Pseudomonadota</taxon>
        <taxon>Alphaproteobacteria</taxon>
        <taxon>Sphingomonadales</taxon>
        <taxon>Sphingomonadaceae</taxon>
        <taxon>Sphingobium</taxon>
    </lineage>
</organism>
<dbReference type="Pfam" id="PF02321">
    <property type="entry name" value="OEP"/>
    <property type="match status" value="2"/>
</dbReference>